<evidence type="ECO:0000256" key="4">
    <source>
        <dbReference type="ARBA" id="ARBA00023163"/>
    </source>
</evidence>
<dbReference type="Pfam" id="PF00196">
    <property type="entry name" value="GerE"/>
    <property type="match status" value="1"/>
</dbReference>
<dbReference type="PANTHER" id="PTHR43214">
    <property type="entry name" value="TWO-COMPONENT RESPONSE REGULATOR"/>
    <property type="match status" value="1"/>
</dbReference>
<keyword evidence="3" id="KW-0238">DNA-binding</keyword>
<dbReference type="Gene3D" id="3.40.50.2300">
    <property type="match status" value="1"/>
</dbReference>
<dbReference type="Proteomes" id="UP000598971">
    <property type="component" value="Unassembled WGS sequence"/>
</dbReference>
<keyword evidence="1 5" id="KW-0597">Phosphoprotein</keyword>
<evidence type="ECO:0000256" key="5">
    <source>
        <dbReference type="PROSITE-ProRule" id="PRU00169"/>
    </source>
</evidence>
<accession>A0A8J8JU50</accession>
<dbReference type="GO" id="GO:0000160">
    <property type="term" value="P:phosphorelay signal transduction system"/>
    <property type="evidence" value="ECO:0007669"/>
    <property type="project" value="InterPro"/>
</dbReference>
<dbReference type="SUPFAM" id="SSF46894">
    <property type="entry name" value="C-terminal effector domain of the bipartite response regulators"/>
    <property type="match status" value="1"/>
</dbReference>
<keyword evidence="9" id="KW-1185">Reference proteome</keyword>
<dbReference type="SMART" id="SM00448">
    <property type="entry name" value="REC"/>
    <property type="match status" value="1"/>
</dbReference>
<dbReference type="InterPro" id="IPR001789">
    <property type="entry name" value="Sig_transdc_resp-reg_receiver"/>
</dbReference>
<dbReference type="InterPro" id="IPR000792">
    <property type="entry name" value="Tscrpt_reg_LuxR_C"/>
</dbReference>
<keyword evidence="4" id="KW-0804">Transcription</keyword>
<protein>
    <submittedName>
        <fullName evidence="8">Response regulator</fullName>
    </submittedName>
</protein>
<keyword evidence="2" id="KW-0805">Transcription regulation</keyword>
<evidence type="ECO:0000256" key="2">
    <source>
        <dbReference type="ARBA" id="ARBA00023015"/>
    </source>
</evidence>
<comment type="caution">
    <text evidence="8">The sequence shown here is derived from an EMBL/GenBank/DDBJ whole genome shotgun (WGS) entry which is preliminary data.</text>
</comment>
<feature type="domain" description="HTH luxR-type" evidence="6">
    <location>
        <begin position="131"/>
        <end position="196"/>
    </location>
</feature>
<dbReference type="PROSITE" id="PS50043">
    <property type="entry name" value="HTH_LUXR_2"/>
    <property type="match status" value="1"/>
</dbReference>
<dbReference type="PROSITE" id="PS50110">
    <property type="entry name" value="RESPONSE_REGULATORY"/>
    <property type="match status" value="1"/>
</dbReference>
<dbReference type="SMART" id="SM00421">
    <property type="entry name" value="HTH_LUXR"/>
    <property type="match status" value="1"/>
</dbReference>
<dbReference type="InterPro" id="IPR058245">
    <property type="entry name" value="NreC/VraR/RcsB-like_REC"/>
</dbReference>
<dbReference type="CDD" id="cd17535">
    <property type="entry name" value="REC_NarL-like"/>
    <property type="match status" value="1"/>
</dbReference>
<dbReference type="InterPro" id="IPR011006">
    <property type="entry name" value="CheY-like_superfamily"/>
</dbReference>
<name>A0A8J8JU50_9BACT</name>
<dbReference type="EMBL" id="WHPF01000004">
    <property type="protein sequence ID" value="NNV55174.1"/>
    <property type="molecule type" value="Genomic_DNA"/>
</dbReference>
<dbReference type="InterPro" id="IPR039420">
    <property type="entry name" value="WalR-like"/>
</dbReference>
<dbReference type="PANTHER" id="PTHR43214:SF41">
    <property type="entry name" value="NITRATE_NITRITE RESPONSE REGULATOR PROTEIN NARP"/>
    <property type="match status" value="1"/>
</dbReference>
<evidence type="ECO:0000313" key="8">
    <source>
        <dbReference type="EMBL" id="NNV55174.1"/>
    </source>
</evidence>
<organism evidence="8 9">
    <name type="scientific">Limnovirga soli</name>
    <dbReference type="NCBI Taxonomy" id="2656915"/>
    <lineage>
        <taxon>Bacteria</taxon>
        <taxon>Pseudomonadati</taxon>
        <taxon>Bacteroidota</taxon>
        <taxon>Chitinophagia</taxon>
        <taxon>Chitinophagales</taxon>
        <taxon>Chitinophagaceae</taxon>
        <taxon>Limnovirga</taxon>
    </lineage>
</organism>
<evidence type="ECO:0000259" key="7">
    <source>
        <dbReference type="PROSITE" id="PS50110"/>
    </source>
</evidence>
<dbReference type="SUPFAM" id="SSF52172">
    <property type="entry name" value="CheY-like"/>
    <property type="match status" value="1"/>
</dbReference>
<evidence type="ECO:0000259" key="6">
    <source>
        <dbReference type="PROSITE" id="PS50043"/>
    </source>
</evidence>
<evidence type="ECO:0000256" key="3">
    <source>
        <dbReference type="ARBA" id="ARBA00023125"/>
    </source>
</evidence>
<proteinExistence type="predicted"/>
<dbReference type="GO" id="GO:0003677">
    <property type="term" value="F:DNA binding"/>
    <property type="evidence" value="ECO:0007669"/>
    <property type="project" value="UniProtKB-KW"/>
</dbReference>
<dbReference type="AlphaFoldDB" id="A0A8J8JU50"/>
<dbReference type="CDD" id="cd06170">
    <property type="entry name" value="LuxR_C_like"/>
    <property type="match status" value="1"/>
</dbReference>
<dbReference type="PRINTS" id="PR00038">
    <property type="entry name" value="HTHLUXR"/>
</dbReference>
<evidence type="ECO:0000256" key="1">
    <source>
        <dbReference type="ARBA" id="ARBA00022553"/>
    </source>
</evidence>
<feature type="domain" description="Response regulatory" evidence="7">
    <location>
        <begin position="1"/>
        <end position="109"/>
    </location>
</feature>
<dbReference type="Pfam" id="PF00072">
    <property type="entry name" value="Response_reg"/>
    <property type="match status" value="1"/>
</dbReference>
<dbReference type="InterPro" id="IPR016032">
    <property type="entry name" value="Sig_transdc_resp-reg_C-effctor"/>
</dbReference>
<reference evidence="8" key="1">
    <citation type="submission" date="2019-10" db="EMBL/GenBank/DDBJ databases">
        <title>Draft genome sequence of Panacibacter sp. KCS-6.</title>
        <authorList>
            <person name="Yim K.J."/>
        </authorList>
    </citation>
    <scope>NUCLEOTIDE SEQUENCE</scope>
    <source>
        <strain evidence="8">KCS-6</strain>
    </source>
</reference>
<sequence length="199" mass="22310">MIDGLKLLLQNHASFNIAAEANTAESMLQQLSSTPIDVLLTDITMPNGMNGFQLSQQVKANLPNIKILALSMSEEGATIAKMLEEAKVDGYIPKASGQKELILAIETIVNGGQYFAAPILQQYEIFKKIRSGNEDINLSTREIQIIECIVKHYRNKQIADELFISERTVETHRKNIYRKTNTKSEASLIEFAKQRKLIS</sequence>
<evidence type="ECO:0000313" key="9">
    <source>
        <dbReference type="Proteomes" id="UP000598971"/>
    </source>
</evidence>
<dbReference type="GO" id="GO:0006355">
    <property type="term" value="P:regulation of DNA-templated transcription"/>
    <property type="evidence" value="ECO:0007669"/>
    <property type="project" value="InterPro"/>
</dbReference>
<feature type="modified residue" description="4-aspartylphosphate" evidence="5">
    <location>
        <position position="42"/>
    </location>
</feature>
<gene>
    <name evidence="8" type="ORF">GD597_06870</name>
</gene>